<comment type="caution">
    <text evidence="1">The sequence shown here is derived from an EMBL/GenBank/DDBJ whole genome shotgun (WGS) entry which is preliminary data.</text>
</comment>
<name>A0A543HRS1_9MICO</name>
<dbReference type="Proteomes" id="UP000318331">
    <property type="component" value="Unassembled WGS sequence"/>
</dbReference>
<dbReference type="InterPro" id="IPR021903">
    <property type="entry name" value="DUF3515"/>
</dbReference>
<dbReference type="EMBL" id="VFPN01000003">
    <property type="protein sequence ID" value="TQM61045.1"/>
    <property type="molecule type" value="Genomic_DNA"/>
</dbReference>
<dbReference type="Pfam" id="PF12028">
    <property type="entry name" value="DUF3515"/>
    <property type="match status" value="1"/>
</dbReference>
<protein>
    <submittedName>
        <fullName evidence="1">Uncharacterized protein DUF3515</fullName>
    </submittedName>
</protein>
<gene>
    <name evidence="1" type="ORF">FB466_1972</name>
</gene>
<proteinExistence type="predicted"/>
<keyword evidence="2" id="KW-1185">Reference proteome</keyword>
<organism evidence="1 2">
    <name type="scientific">Klugiella xanthotipulae</name>
    <dbReference type="NCBI Taxonomy" id="244735"/>
    <lineage>
        <taxon>Bacteria</taxon>
        <taxon>Bacillati</taxon>
        <taxon>Actinomycetota</taxon>
        <taxon>Actinomycetes</taxon>
        <taxon>Micrococcales</taxon>
        <taxon>Microbacteriaceae</taxon>
        <taxon>Klugiella</taxon>
    </lineage>
</organism>
<reference evidence="1 2" key="1">
    <citation type="submission" date="2019-06" db="EMBL/GenBank/DDBJ databases">
        <title>Sequencing the genomes of 1000 actinobacteria strains.</title>
        <authorList>
            <person name="Klenk H.-P."/>
        </authorList>
    </citation>
    <scope>NUCLEOTIDE SEQUENCE [LARGE SCALE GENOMIC DNA]</scope>
    <source>
        <strain evidence="1 2">DSM 18031</strain>
    </source>
</reference>
<dbReference type="AlphaFoldDB" id="A0A543HRS1"/>
<evidence type="ECO:0000313" key="2">
    <source>
        <dbReference type="Proteomes" id="UP000318331"/>
    </source>
</evidence>
<accession>A0A543HRS1</accession>
<evidence type="ECO:0000313" key="1">
    <source>
        <dbReference type="EMBL" id="TQM61045.1"/>
    </source>
</evidence>
<sequence length="134" mass="14516">MNANDPVCANLIVRLPDVVADQPQRETNAQSTSAWGEPASVLLYCGIESSGPTELPCTNLNGVDWIVDDSRAPLYRFEAYGREPGLEVIIDNEAETPVSSTTVLIDLEQAVKELPQKRHCTATDDLTIGEDTGT</sequence>